<dbReference type="AlphaFoldDB" id="A0A016WGG8"/>
<feature type="compositionally biased region" description="Low complexity" evidence="2">
    <location>
        <begin position="330"/>
        <end position="340"/>
    </location>
</feature>
<dbReference type="GO" id="GO:0000323">
    <property type="term" value="C:lytic vacuole"/>
    <property type="evidence" value="ECO:0007669"/>
    <property type="project" value="TreeGrafter"/>
</dbReference>
<reference evidence="4" key="1">
    <citation type="journal article" date="2015" name="Nat. Genet.">
        <title>The genome and transcriptome of the zoonotic hookworm Ancylostoma ceylanicum identify infection-specific gene families.</title>
        <authorList>
            <person name="Schwarz E.M."/>
            <person name="Hu Y."/>
            <person name="Antoshechkin I."/>
            <person name="Miller M.M."/>
            <person name="Sternberg P.W."/>
            <person name="Aroian R.V."/>
        </authorList>
    </citation>
    <scope>NUCLEOTIDE SEQUENCE</scope>
    <source>
        <strain evidence="4">HY135</strain>
    </source>
</reference>
<dbReference type="PANTHER" id="PTHR15157">
    <property type="entry name" value="UV RADIATION RESISTANCE-ASSOCIATED GENE PROTEIN"/>
    <property type="match status" value="1"/>
</dbReference>
<dbReference type="GO" id="GO:0035493">
    <property type="term" value="P:SNARE complex assembly"/>
    <property type="evidence" value="ECO:0007669"/>
    <property type="project" value="TreeGrafter"/>
</dbReference>
<dbReference type="STRING" id="53326.A0A016WGG8"/>
<dbReference type="EMBL" id="JARK01000345">
    <property type="protein sequence ID" value="EYC38073.1"/>
    <property type="molecule type" value="Genomic_DNA"/>
</dbReference>
<name>A0A016WGG8_9BILA</name>
<dbReference type="OrthoDB" id="72772at2759"/>
<evidence type="ECO:0000256" key="2">
    <source>
        <dbReference type="SAM" id="MobiDB-lite"/>
    </source>
</evidence>
<protein>
    <submittedName>
        <fullName evidence="3">Uncharacterized protein</fullName>
    </submittedName>
</protein>
<organism evidence="3 4">
    <name type="scientific">Ancylostoma ceylanicum</name>
    <dbReference type="NCBI Taxonomy" id="53326"/>
    <lineage>
        <taxon>Eukaryota</taxon>
        <taxon>Metazoa</taxon>
        <taxon>Ecdysozoa</taxon>
        <taxon>Nematoda</taxon>
        <taxon>Chromadorea</taxon>
        <taxon>Rhabditida</taxon>
        <taxon>Rhabditina</taxon>
        <taxon>Rhabditomorpha</taxon>
        <taxon>Strongyloidea</taxon>
        <taxon>Ancylostomatidae</taxon>
        <taxon>Ancylostomatinae</taxon>
        <taxon>Ancylostoma</taxon>
    </lineage>
</organism>
<keyword evidence="4" id="KW-1185">Reference proteome</keyword>
<feature type="region of interest" description="Disordered" evidence="2">
    <location>
        <begin position="329"/>
        <end position="348"/>
    </location>
</feature>
<evidence type="ECO:0000313" key="3">
    <source>
        <dbReference type="EMBL" id="EYC38073.1"/>
    </source>
</evidence>
<dbReference type="GO" id="GO:0000149">
    <property type="term" value="F:SNARE binding"/>
    <property type="evidence" value="ECO:0007669"/>
    <property type="project" value="TreeGrafter"/>
</dbReference>
<dbReference type="GO" id="GO:0005768">
    <property type="term" value="C:endosome"/>
    <property type="evidence" value="ECO:0007669"/>
    <property type="project" value="TreeGrafter"/>
</dbReference>
<sequence length="679" mass="76369">MLTPHPSFRLHRDSAIAQSVYLFEDCTCGDVAQSTRNLAGGKYFLERLYYNLFPGACAADHAPIEGGDVAREVDHLLLRLPAEFPNALAHVMVFVAILEALILSIGDLHIMSQRTSSRRIQNLADVMDTGDELMEVKEGSDEHIDPFQVPLFSEILKNSEDYSVAHQLLATSILNKGIVTKKGFYLNFIRNVVIVNLKRHPDVVPKISCTKEDLDGLVALLFERLNPKLAEIGFRLVSTTEEDTGREMIALVTEDVLPKEISSISGFTTDELALFARYVRQMVEGGGECEHSWALQEGSKLPNPVSLMKSQVFIDKLVRTGWISERHCSEMSSASSSNDSQRNIPEIKGPQVQTASDICWNRLRTVVFAVRSTRENLENHKRQLEIGGDLSHLIVAHDIAQQIQSLEITIARQHKLVEHLKRMCTKKRIILMKTNEHVVEKDNQLDLQSGLSNLRSKCEYGVSVLNVRRKSLNVFMQIASVRRRVLLEDVANILRIAVLAVNASQEEKDCSCNTKDAICSLHLPPLMELLSPRGHQAIEVASALGHIVHFLISVSQLLDYTFRYPVHSCASSSTIYCPRKHKSFPLYWTRWRSGRENFEQAVFLLGKDIAQIQKDSDFSLFPLENVFVPLPLGRKGILERTSGVDPLKITVICEARRRDPGQEVRSENFRASLAPLSHL</sequence>
<dbReference type="PANTHER" id="PTHR15157:SF5">
    <property type="entry name" value="UV RADIATION RESISTANCE-ASSOCIATED GENE PROTEIN"/>
    <property type="match status" value="1"/>
</dbReference>
<evidence type="ECO:0000313" key="4">
    <source>
        <dbReference type="Proteomes" id="UP000024635"/>
    </source>
</evidence>
<comment type="caution">
    <text evidence="3">The sequence shown here is derived from an EMBL/GenBank/DDBJ whole genome shotgun (WGS) entry which is preliminary data.</text>
</comment>
<keyword evidence="1" id="KW-0175">Coiled coil</keyword>
<evidence type="ECO:0000256" key="1">
    <source>
        <dbReference type="ARBA" id="ARBA00023054"/>
    </source>
</evidence>
<dbReference type="Proteomes" id="UP000024635">
    <property type="component" value="Unassembled WGS sequence"/>
</dbReference>
<gene>
    <name evidence="3" type="primary">Acey_s0745.g2008</name>
    <name evidence="3" type="ORF">Y032_0745g2008</name>
</gene>
<proteinExistence type="predicted"/>
<accession>A0A016WGG8</accession>